<gene>
    <name evidence="2" type="ORF">KSZ_45440</name>
</gene>
<organism evidence="2 3">
    <name type="scientific">Dictyobacter formicarum</name>
    <dbReference type="NCBI Taxonomy" id="2778368"/>
    <lineage>
        <taxon>Bacteria</taxon>
        <taxon>Bacillati</taxon>
        <taxon>Chloroflexota</taxon>
        <taxon>Ktedonobacteria</taxon>
        <taxon>Ktedonobacterales</taxon>
        <taxon>Dictyobacteraceae</taxon>
        <taxon>Dictyobacter</taxon>
    </lineage>
</organism>
<accession>A0ABQ3VME6</accession>
<reference evidence="2 3" key="1">
    <citation type="journal article" date="2021" name="Int. J. Syst. Evol. Microbiol.">
        <title>Reticulibacter mediterranei gen. nov., sp. nov., within the new family Reticulibacteraceae fam. nov., and Ktedonospora formicarum gen. nov., sp. nov., Ktedonobacter robiniae sp. nov., Dictyobacter formicarum sp. nov. and Dictyobacter arantiisoli sp. nov., belonging to the class Ktedonobacteria.</title>
        <authorList>
            <person name="Yabe S."/>
            <person name="Zheng Y."/>
            <person name="Wang C.M."/>
            <person name="Sakai Y."/>
            <person name="Abe K."/>
            <person name="Yokota A."/>
            <person name="Donadio S."/>
            <person name="Cavaletti L."/>
            <person name="Monciardini P."/>
        </authorList>
    </citation>
    <scope>NUCLEOTIDE SEQUENCE [LARGE SCALE GENOMIC DNA]</scope>
    <source>
        <strain evidence="2 3">SOSP1-9</strain>
    </source>
</reference>
<evidence type="ECO:0000313" key="2">
    <source>
        <dbReference type="EMBL" id="GHO86538.1"/>
    </source>
</evidence>
<keyword evidence="3" id="KW-1185">Reference proteome</keyword>
<dbReference type="EMBL" id="BNJJ01000013">
    <property type="protein sequence ID" value="GHO86538.1"/>
    <property type="molecule type" value="Genomic_DNA"/>
</dbReference>
<name>A0ABQ3VME6_9CHLR</name>
<evidence type="ECO:0008006" key="4">
    <source>
        <dbReference type="Google" id="ProtNLM"/>
    </source>
</evidence>
<dbReference type="SUPFAM" id="SSF69500">
    <property type="entry name" value="DTD-like"/>
    <property type="match status" value="1"/>
</dbReference>
<dbReference type="Gene3D" id="3.50.80.10">
    <property type="entry name" value="D-tyrosyl-tRNA(Tyr) deacylase"/>
    <property type="match status" value="1"/>
</dbReference>
<sequence>MHLRVFEDAEGKMNRSLLDVQGAVLVVSQFTLYADIRKGRRPSFTAAAPPALAEPLVERFKNALSSHGLHVQGGIFGADMDVTLTNSGPVTIIMDSEHLTR</sequence>
<evidence type="ECO:0000313" key="3">
    <source>
        <dbReference type="Proteomes" id="UP000635565"/>
    </source>
</evidence>
<comment type="similarity">
    <text evidence="1">Belongs to the DTD family.</text>
</comment>
<dbReference type="PANTHER" id="PTHR10472:SF5">
    <property type="entry name" value="D-AMINOACYL-TRNA DEACYLASE 1"/>
    <property type="match status" value="1"/>
</dbReference>
<comment type="caution">
    <text evidence="2">The sequence shown here is derived from an EMBL/GenBank/DDBJ whole genome shotgun (WGS) entry which is preliminary data.</text>
</comment>
<dbReference type="Proteomes" id="UP000635565">
    <property type="component" value="Unassembled WGS sequence"/>
</dbReference>
<evidence type="ECO:0000256" key="1">
    <source>
        <dbReference type="ARBA" id="ARBA00009673"/>
    </source>
</evidence>
<dbReference type="NCBIfam" id="TIGR00256">
    <property type="entry name" value="D-aminoacyl-tRNA deacylase"/>
    <property type="match status" value="1"/>
</dbReference>
<protein>
    <recommendedName>
        <fullName evidence="4">D-tyrosyl-tRNA(Tyr) deacylase</fullName>
    </recommendedName>
</protein>
<dbReference type="Pfam" id="PF02580">
    <property type="entry name" value="Tyr_Deacylase"/>
    <property type="match status" value="1"/>
</dbReference>
<dbReference type="InterPro" id="IPR023509">
    <property type="entry name" value="DTD-like_sf"/>
</dbReference>
<dbReference type="InterPro" id="IPR003732">
    <property type="entry name" value="Daa-tRNA_deacyls_DTD"/>
</dbReference>
<dbReference type="PANTHER" id="PTHR10472">
    <property type="entry name" value="D-TYROSYL-TRNA TYR DEACYLASE"/>
    <property type="match status" value="1"/>
</dbReference>
<proteinExistence type="inferred from homology"/>